<sequence length="58" mass="6390">MEPAAGGGAGAGDVSRVLGNFRFYEHNVQHFQTIPLSQQIVLYRKDGEISITNPSKMR</sequence>
<gene>
    <name evidence="1" type="ORF">KL86CLO1_12912</name>
</gene>
<dbReference type="EMBL" id="FLUN01000001">
    <property type="protein sequence ID" value="SBW10359.1"/>
    <property type="molecule type" value="Genomic_DNA"/>
</dbReference>
<dbReference type="AlphaFoldDB" id="A0A212KFA3"/>
<evidence type="ECO:0000313" key="1">
    <source>
        <dbReference type="EMBL" id="SBW10359.1"/>
    </source>
</evidence>
<proteinExistence type="predicted"/>
<protein>
    <submittedName>
        <fullName evidence="1">Uncharacterized protein</fullName>
    </submittedName>
</protein>
<accession>A0A212KFA3</accession>
<reference evidence="1" key="1">
    <citation type="submission" date="2016-04" db="EMBL/GenBank/DDBJ databases">
        <authorList>
            <person name="Evans L.H."/>
            <person name="Alamgir A."/>
            <person name="Owens N."/>
            <person name="Weber N.D."/>
            <person name="Virtaneva K."/>
            <person name="Barbian K."/>
            <person name="Babar A."/>
            <person name="Rosenke K."/>
        </authorList>
    </citation>
    <scope>NUCLEOTIDE SEQUENCE</scope>
    <source>
        <strain evidence="1">86</strain>
    </source>
</reference>
<organism evidence="1">
    <name type="scientific">uncultured Eubacteriales bacterium</name>
    <dbReference type="NCBI Taxonomy" id="172733"/>
    <lineage>
        <taxon>Bacteria</taxon>
        <taxon>Bacillati</taxon>
        <taxon>Bacillota</taxon>
        <taxon>Clostridia</taxon>
        <taxon>Eubacteriales</taxon>
        <taxon>environmental samples</taxon>
    </lineage>
</organism>
<name>A0A212KFA3_9FIRM</name>